<dbReference type="GO" id="GO:0046982">
    <property type="term" value="F:protein heterodimerization activity"/>
    <property type="evidence" value="ECO:0007669"/>
    <property type="project" value="InterPro"/>
</dbReference>
<dbReference type="GO" id="GO:0000786">
    <property type="term" value="C:nucleosome"/>
    <property type="evidence" value="ECO:0007669"/>
    <property type="project" value="UniProtKB-KW"/>
</dbReference>
<evidence type="ECO:0000256" key="7">
    <source>
        <dbReference type="ARBA" id="ARBA00023269"/>
    </source>
</evidence>
<dbReference type="InterPro" id="IPR001951">
    <property type="entry name" value="Histone_H4"/>
</dbReference>
<dbReference type="EMBL" id="JAJTJA010000001">
    <property type="protein sequence ID" value="KAH8705124.1"/>
    <property type="molecule type" value="Genomic_DNA"/>
</dbReference>
<keyword evidence="10" id="KW-1185">Reference proteome</keyword>
<comment type="subunit">
    <text evidence="8">The nucleosome is a histone octamer containing two molecules each of H2A, H2B, H3 and H4 assembled in one H3-H4 heterotetramer and two H2A-H2B heterodimers. The octamer wraps approximately 147 bp of DNA.</text>
</comment>
<dbReference type="GeneID" id="70252874"/>
<dbReference type="SUPFAM" id="SSF47113">
    <property type="entry name" value="Histone-fold"/>
    <property type="match status" value="1"/>
</dbReference>
<keyword evidence="6 8" id="KW-0539">Nucleus</keyword>
<evidence type="ECO:0000256" key="4">
    <source>
        <dbReference type="ARBA" id="ARBA00022454"/>
    </source>
</evidence>
<comment type="similarity">
    <text evidence="3 8">Belongs to the histone H4 family.</text>
</comment>
<dbReference type="CDD" id="cd22912">
    <property type="entry name" value="HFD_H4"/>
    <property type="match status" value="1"/>
</dbReference>
<dbReference type="PANTHER" id="PTHR10484">
    <property type="entry name" value="HISTONE H4"/>
    <property type="match status" value="1"/>
</dbReference>
<comment type="caution">
    <text evidence="9">The sequence shown here is derived from an EMBL/GenBank/DDBJ whole genome shotgun (WGS) entry which is preliminary data.</text>
</comment>
<evidence type="ECO:0000256" key="5">
    <source>
        <dbReference type="ARBA" id="ARBA00023125"/>
    </source>
</evidence>
<evidence type="ECO:0000256" key="6">
    <source>
        <dbReference type="ARBA" id="ARBA00023242"/>
    </source>
</evidence>
<dbReference type="AlphaFoldDB" id="A0AAD4L706"/>
<reference evidence="9" key="1">
    <citation type="submission" date="2021-12" db="EMBL/GenBank/DDBJ databases">
        <title>Convergent genome expansion in fungi linked to evolution of root-endophyte symbiosis.</title>
        <authorList>
            <consortium name="DOE Joint Genome Institute"/>
            <person name="Ke Y.-H."/>
            <person name="Bonito G."/>
            <person name="Liao H.-L."/>
            <person name="Looney B."/>
            <person name="Rojas-Flechas A."/>
            <person name="Nash J."/>
            <person name="Hameed K."/>
            <person name="Schadt C."/>
            <person name="Martin F."/>
            <person name="Crous P.W."/>
            <person name="Miettinen O."/>
            <person name="Magnuson J.K."/>
            <person name="Labbe J."/>
            <person name="Jacobson D."/>
            <person name="Doktycz M.J."/>
            <person name="Veneault-Fourrey C."/>
            <person name="Kuo A."/>
            <person name="Mondo S."/>
            <person name="Calhoun S."/>
            <person name="Riley R."/>
            <person name="Ohm R."/>
            <person name="LaButti K."/>
            <person name="Andreopoulos B."/>
            <person name="Pangilinan J."/>
            <person name="Nolan M."/>
            <person name="Tritt A."/>
            <person name="Clum A."/>
            <person name="Lipzen A."/>
            <person name="Daum C."/>
            <person name="Barry K."/>
            <person name="Grigoriev I.V."/>
            <person name="Vilgalys R."/>
        </authorList>
    </citation>
    <scope>NUCLEOTIDE SEQUENCE</scope>
    <source>
        <strain evidence="9">PMI_201</strain>
    </source>
</reference>
<name>A0AAD4L706_9EURO</name>
<dbReference type="Gene3D" id="1.10.20.10">
    <property type="entry name" value="Histone, subunit A"/>
    <property type="match status" value="1"/>
</dbReference>
<dbReference type="PRINTS" id="PR00623">
    <property type="entry name" value="HISTONEH4"/>
</dbReference>
<evidence type="ECO:0000256" key="3">
    <source>
        <dbReference type="ARBA" id="ARBA00006564"/>
    </source>
</evidence>
<gene>
    <name evidence="9" type="ORF">BGW36DRAFT_7848</name>
</gene>
<accession>A0AAD4L706</accession>
<evidence type="ECO:0000256" key="2">
    <source>
        <dbReference type="ARBA" id="ARBA00004286"/>
    </source>
</evidence>
<sequence length="135" mass="15257">MAYTPKIASNNHSCLASHSKKSPLFNMPVAHRSQGLGVYGLAHRRRKVLRESIKGITKPAIRRLARRGGVVRISGLIYDEIRKVTRQRLADIIQRLVFVLESSSTPRYERKTVTTRDVVFVLNQMGIPVYGFAPN</sequence>
<dbReference type="GO" id="GO:0005634">
    <property type="term" value="C:nucleus"/>
    <property type="evidence" value="ECO:0007669"/>
    <property type="project" value="UniProtKB-SubCell"/>
</dbReference>
<evidence type="ECO:0000256" key="8">
    <source>
        <dbReference type="RuleBase" id="RU000528"/>
    </source>
</evidence>
<comment type="function">
    <text evidence="8">Core component of nucleosome. Nucleosomes wrap and compact DNA into chromatin, limiting DNA accessibility to the cellular machineries which require DNA as a template. Histones thereby play a central role in transcription regulation, DNA repair, DNA replication and chromosomal stability. DNA accessibility is regulated via a complex set of post-translational modifications of histones, also called histone code, and nucleosome remodeling.</text>
</comment>
<keyword evidence="4 8" id="KW-0158">Chromosome</keyword>
<keyword evidence="7 8" id="KW-0544">Nucleosome core</keyword>
<keyword evidence="5 8" id="KW-0238">DNA-binding</keyword>
<dbReference type="GO" id="GO:0003677">
    <property type="term" value="F:DNA binding"/>
    <property type="evidence" value="ECO:0007669"/>
    <property type="project" value="UniProtKB-KW"/>
</dbReference>
<evidence type="ECO:0000313" key="10">
    <source>
        <dbReference type="Proteomes" id="UP001201262"/>
    </source>
</evidence>
<dbReference type="SMART" id="SM00417">
    <property type="entry name" value="H4"/>
    <property type="match status" value="1"/>
</dbReference>
<dbReference type="InterPro" id="IPR009072">
    <property type="entry name" value="Histone-fold"/>
</dbReference>
<evidence type="ECO:0000256" key="1">
    <source>
        <dbReference type="ARBA" id="ARBA00004123"/>
    </source>
</evidence>
<dbReference type="Proteomes" id="UP001201262">
    <property type="component" value="Unassembled WGS sequence"/>
</dbReference>
<dbReference type="RefSeq" id="XP_046077745.1">
    <property type="nucleotide sequence ID" value="XM_046222588.1"/>
</dbReference>
<dbReference type="GO" id="GO:0030527">
    <property type="term" value="F:structural constituent of chromatin"/>
    <property type="evidence" value="ECO:0007669"/>
    <property type="project" value="InterPro"/>
</dbReference>
<protein>
    <recommendedName>
        <fullName evidence="8">Histone H4</fullName>
    </recommendedName>
</protein>
<comment type="subcellular location">
    <subcellularLocation>
        <location evidence="2">Chromosome</location>
    </subcellularLocation>
    <subcellularLocation>
        <location evidence="1">Nucleus</location>
    </subcellularLocation>
</comment>
<organism evidence="9 10">
    <name type="scientific">Talaromyces proteolyticus</name>
    <dbReference type="NCBI Taxonomy" id="1131652"/>
    <lineage>
        <taxon>Eukaryota</taxon>
        <taxon>Fungi</taxon>
        <taxon>Dikarya</taxon>
        <taxon>Ascomycota</taxon>
        <taxon>Pezizomycotina</taxon>
        <taxon>Eurotiomycetes</taxon>
        <taxon>Eurotiomycetidae</taxon>
        <taxon>Eurotiales</taxon>
        <taxon>Trichocomaceae</taxon>
        <taxon>Talaromyces</taxon>
        <taxon>Talaromyces sect. Bacilispori</taxon>
    </lineage>
</organism>
<evidence type="ECO:0000313" key="9">
    <source>
        <dbReference type="EMBL" id="KAH8705124.1"/>
    </source>
</evidence>
<proteinExistence type="inferred from homology"/>